<keyword evidence="3" id="KW-1185">Reference proteome</keyword>
<evidence type="ECO:0000256" key="1">
    <source>
        <dbReference type="SAM" id="MobiDB-lite"/>
    </source>
</evidence>
<gene>
    <name evidence="2" type="ORF">Poli38472_012208</name>
</gene>
<sequence>MTTLAPREGLGAATGSRPGASKHDERQQRGYKSTYYDRKREIQRLQQESIALTAHIQRLRVERGENERLRQCLRENALAMAEAQSMVSNHMSSQPIHPLVTSVHLASDPVQRRQSLVILRDQKLHEATEFLLRRTRYLDLRRAHQRVETSEAENGDYCVEQFVATPFKGVTSVQQVYERLLLAMTHQEFSIWEKLGIVANCESDEVDPTVIQNRHFLTIASRVDLEKNTVSFRQYFDRSELLDVPHAVISVNFVDVDELHPYHPATRVRLDVTAAVMVSLCHGTNDTEPMVCVAQWSHARLRQPHCGIDPDVEEGLQDLVSQWGKVISKTIREYLKQDLTQERES</sequence>
<feature type="region of interest" description="Disordered" evidence="1">
    <location>
        <begin position="1"/>
        <end position="34"/>
    </location>
</feature>
<dbReference type="AlphaFoldDB" id="A0A8K1CR10"/>
<comment type="caution">
    <text evidence="2">The sequence shown here is derived from an EMBL/GenBank/DDBJ whole genome shotgun (WGS) entry which is preliminary data.</text>
</comment>
<dbReference type="EMBL" id="SPLM01000006">
    <property type="protein sequence ID" value="TMW67092.1"/>
    <property type="molecule type" value="Genomic_DNA"/>
</dbReference>
<evidence type="ECO:0000313" key="2">
    <source>
        <dbReference type="EMBL" id="TMW67092.1"/>
    </source>
</evidence>
<dbReference type="Proteomes" id="UP000794436">
    <property type="component" value="Unassembled WGS sequence"/>
</dbReference>
<name>A0A8K1CR10_PYTOL</name>
<protein>
    <submittedName>
        <fullName evidence="2">Uncharacterized protein</fullName>
    </submittedName>
</protein>
<reference evidence="2" key="1">
    <citation type="submission" date="2019-03" db="EMBL/GenBank/DDBJ databases">
        <title>Long read genome sequence of the mycoparasitic Pythium oligandrum ATCC 38472 isolated from sugarbeet rhizosphere.</title>
        <authorList>
            <person name="Gaulin E."/>
        </authorList>
    </citation>
    <scope>NUCLEOTIDE SEQUENCE</scope>
    <source>
        <strain evidence="2">ATCC 38472_TT</strain>
    </source>
</reference>
<proteinExistence type="predicted"/>
<dbReference type="OrthoDB" id="151678at2759"/>
<organism evidence="2 3">
    <name type="scientific">Pythium oligandrum</name>
    <name type="common">Mycoparasitic fungus</name>
    <dbReference type="NCBI Taxonomy" id="41045"/>
    <lineage>
        <taxon>Eukaryota</taxon>
        <taxon>Sar</taxon>
        <taxon>Stramenopiles</taxon>
        <taxon>Oomycota</taxon>
        <taxon>Peronosporomycetes</taxon>
        <taxon>Pythiales</taxon>
        <taxon>Pythiaceae</taxon>
        <taxon>Pythium</taxon>
    </lineage>
</organism>
<evidence type="ECO:0000313" key="3">
    <source>
        <dbReference type="Proteomes" id="UP000794436"/>
    </source>
</evidence>
<accession>A0A8K1CR10</accession>